<name>A0ABT2URS8_9BACL</name>
<keyword evidence="2" id="KW-0482">Metalloprotease</keyword>
<comment type="caution">
    <text evidence="2">The sequence shown here is derived from an EMBL/GenBank/DDBJ whole genome shotgun (WGS) entry which is preliminary data.</text>
</comment>
<gene>
    <name evidence="2" type="ORF">OB236_32010</name>
</gene>
<dbReference type="Proteomes" id="UP001652445">
    <property type="component" value="Unassembled WGS sequence"/>
</dbReference>
<feature type="transmembrane region" description="Helical" evidence="1">
    <location>
        <begin position="246"/>
        <end position="266"/>
    </location>
</feature>
<keyword evidence="2" id="KW-0378">Hydrolase</keyword>
<sequence>MINRSLDRPLQLLAVVGIILYFTVILISSYLSGPPPSNEEADGLPTITQQAAADTAVVFARQHFALSDNHKTSTLYQTHSERSGYLQKEHLFNSYTERYTQLPLDYYEVEINDLASSKTYYIDINYSNQKVLGWKTYVSPSSKADTVSASGVDPQLLAEQTIKEQGYSPTNFTLLDTVPDLNKKNNAATPSGRVLVYESRIDLIGQAKLQLTLNVSKGQVVSFQPDFKIPAAFGEWKEIQNSSASLMTNISMGVSLIMAAAALFIIIRYRRQITFRRGLWLTLIFLIIYIGNNFNMLPAFRTSHTAGPSQFEALFYLWFLNIIIAMMAVSVYLSVLAGRQMWSRYSWNPLPEWQDPAFGSQVWVAMTRGYLLCFFILGVQQVLFFIAERAFDVWSVNDAADSVLNMTFPALFPLMAWAAAISEETVYRLFGIAFFLKIVRIRFLAVLLPSIIWAMSHTQYPIYPVYTRLVEVTIIGVIFGYAFLKYGFMTVLFAHASMDSILMGLSLYGLGDWMHIVVGSFYLIFPGLVGWVLYRLHGNKKRRALSMPRLDPD</sequence>
<evidence type="ECO:0000313" key="2">
    <source>
        <dbReference type="EMBL" id="MCU6796761.1"/>
    </source>
</evidence>
<feature type="transmembrane region" description="Helical" evidence="1">
    <location>
        <begin position="429"/>
        <end position="453"/>
    </location>
</feature>
<evidence type="ECO:0000256" key="1">
    <source>
        <dbReference type="SAM" id="Phobius"/>
    </source>
</evidence>
<feature type="transmembrane region" description="Helical" evidence="1">
    <location>
        <begin position="315"/>
        <end position="337"/>
    </location>
</feature>
<keyword evidence="1" id="KW-0472">Membrane</keyword>
<dbReference type="GO" id="GO:0008237">
    <property type="term" value="F:metallopeptidase activity"/>
    <property type="evidence" value="ECO:0007669"/>
    <property type="project" value="UniProtKB-KW"/>
</dbReference>
<keyword evidence="1" id="KW-1133">Transmembrane helix</keyword>
<dbReference type="EMBL" id="JAOQIO010000107">
    <property type="protein sequence ID" value="MCU6796761.1"/>
    <property type="molecule type" value="Genomic_DNA"/>
</dbReference>
<keyword evidence="1" id="KW-0812">Transmembrane</keyword>
<feature type="transmembrane region" description="Helical" evidence="1">
    <location>
        <begin position="370"/>
        <end position="391"/>
    </location>
</feature>
<proteinExistence type="predicted"/>
<protein>
    <submittedName>
        <fullName evidence="2">CPBP family intramembrane metalloprotease</fullName>
    </submittedName>
</protein>
<feature type="transmembrane region" description="Helical" evidence="1">
    <location>
        <begin position="278"/>
        <end position="295"/>
    </location>
</feature>
<feature type="transmembrane region" description="Helical" evidence="1">
    <location>
        <begin position="12"/>
        <end position="31"/>
    </location>
</feature>
<evidence type="ECO:0000313" key="3">
    <source>
        <dbReference type="Proteomes" id="UP001652445"/>
    </source>
</evidence>
<keyword evidence="3" id="KW-1185">Reference proteome</keyword>
<organism evidence="2 3">
    <name type="scientific">Paenibacillus baimaensis</name>
    <dbReference type="NCBI Taxonomy" id="2982185"/>
    <lineage>
        <taxon>Bacteria</taxon>
        <taxon>Bacillati</taxon>
        <taxon>Bacillota</taxon>
        <taxon>Bacilli</taxon>
        <taxon>Bacillales</taxon>
        <taxon>Paenibacillaceae</taxon>
        <taxon>Paenibacillus</taxon>
    </lineage>
</organism>
<accession>A0ABT2URS8</accession>
<keyword evidence="2" id="KW-0645">Protease</keyword>
<feature type="transmembrane region" description="Helical" evidence="1">
    <location>
        <begin position="516"/>
        <end position="534"/>
    </location>
</feature>
<dbReference type="RefSeq" id="WP_262687591.1">
    <property type="nucleotide sequence ID" value="NZ_JAOQIO010000107.1"/>
</dbReference>
<reference evidence="2 3" key="1">
    <citation type="submission" date="2022-09" db="EMBL/GenBank/DDBJ databases">
        <authorList>
            <person name="Han X.L."/>
            <person name="Wang Q."/>
            <person name="Lu T."/>
        </authorList>
    </citation>
    <scope>NUCLEOTIDE SEQUENCE [LARGE SCALE GENOMIC DNA]</scope>
    <source>
        <strain evidence="2 3">WQ 127069</strain>
    </source>
</reference>